<reference evidence="5" key="1">
    <citation type="submission" date="2019-12" db="EMBL/GenBank/DDBJ databases">
        <title>Novel species isolated from a subtropical stream in China.</title>
        <authorList>
            <person name="Lu H."/>
        </authorList>
    </citation>
    <scope>NUCLEOTIDE SEQUENCE [LARGE SCALE GENOMIC DNA]</scope>
    <source>
        <strain evidence="5">FT81W</strain>
    </source>
</reference>
<dbReference type="Gene3D" id="2.60.120.10">
    <property type="entry name" value="Jelly Rolls"/>
    <property type="match status" value="1"/>
</dbReference>
<feature type="domain" description="HTH crp-type" evidence="4">
    <location>
        <begin position="165"/>
        <end position="238"/>
    </location>
</feature>
<dbReference type="PANTHER" id="PTHR24567">
    <property type="entry name" value="CRP FAMILY TRANSCRIPTIONAL REGULATORY PROTEIN"/>
    <property type="match status" value="1"/>
</dbReference>
<accession>A0A845GL24</accession>
<proteinExistence type="predicted"/>
<dbReference type="Gene3D" id="1.10.10.10">
    <property type="entry name" value="Winged helix-like DNA-binding domain superfamily/Winged helix DNA-binding domain"/>
    <property type="match status" value="1"/>
</dbReference>
<dbReference type="InterPro" id="IPR018490">
    <property type="entry name" value="cNMP-bd_dom_sf"/>
</dbReference>
<comment type="caution">
    <text evidence="5">The sequence shown here is derived from an EMBL/GenBank/DDBJ whole genome shotgun (WGS) entry which is preliminary data.</text>
</comment>
<dbReference type="EMBL" id="WWCX01000011">
    <property type="protein sequence ID" value="MYM94132.1"/>
    <property type="molecule type" value="Genomic_DNA"/>
</dbReference>
<dbReference type="AlphaFoldDB" id="A0A845GL24"/>
<dbReference type="PROSITE" id="PS00042">
    <property type="entry name" value="HTH_CRP_1"/>
    <property type="match status" value="1"/>
</dbReference>
<dbReference type="RefSeq" id="WP_161083327.1">
    <property type="nucleotide sequence ID" value="NZ_WWCX01000011.1"/>
</dbReference>
<evidence type="ECO:0000256" key="3">
    <source>
        <dbReference type="ARBA" id="ARBA00023163"/>
    </source>
</evidence>
<evidence type="ECO:0000256" key="2">
    <source>
        <dbReference type="ARBA" id="ARBA00023125"/>
    </source>
</evidence>
<dbReference type="Pfam" id="PF13545">
    <property type="entry name" value="HTH_Crp_2"/>
    <property type="match status" value="1"/>
</dbReference>
<protein>
    <submittedName>
        <fullName evidence="5">Helix-turn-helix domain-containing protein</fullName>
    </submittedName>
</protein>
<dbReference type="PANTHER" id="PTHR24567:SF75">
    <property type="entry name" value="FUMARATE AND NITRATE REDUCTION REGULATORY PROTEIN"/>
    <property type="match status" value="1"/>
</dbReference>
<dbReference type="GO" id="GO:0003677">
    <property type="term" value="F:DNA binding"/>
    <property type="evidence" value="ECO:0007669"/>
    <property type="project" value="UniProtKB-KW"/>
</dbReference>
<dbReference type="InterPro" id="IPR036390">
    <property type="entry name" value="WH_DNA-bd_sf"/>
</dbReference>
<dbReference type="InterPro" id="IPR036388">
    <property type="entry name" value="WH-like_DNA-bd_sf"/>
</dbReference>
<evidence type="ECO:0000259" key="4">
    <source>
        <dbReference type="PROSITE" id="PS51063"/>
    </source>
</evidence>
<dbReference type="SUPFAM" id="SSF51206">
    <property type="entry name" value="cAMP-binding domain-like"/>
    <property type="match status" value="1"/>
</dbReference>
<sequence length="261" mass="28468">MPEHKHVQPLPSATPCRDQSCQTCPTRTRCLPRGLSDSDCALVNQSVVQRHGLLRGEYLYRTNDPVGHRLYAIRSGQFKTYHLSPDGEQRIAGFQFAGDFLGLDAIGLALHRNTTVALSDALLCEFSYPRLVEATLAAPALAARFRELLGRQLAQAQTISLLLANRAEQKISGFLLALPADRRTDERQTTVVNLAMSRADIGAYLGLADTTVSRTLSRFQRLGYLRLRHRQLTILDAVALRAISASAEPAGPGVAPILGAA</sequence>
<dbReference type="GO" id="GO:0005829">
    <property type="term" value="C:cytosol"/>
    <property type="evidence" value="ECO:0007669"/>
    <property type="project" value="TreeGrafter"/>
</dbReference>
<dbReference type="SMART" id="SM00419">
    <property type="entry name" value="HTH_CRP"/>
    <property type="match status" value="1"/>
</dbReference>
<dbReference type="InterPro" id="IPR012318">
    <property type="entry name" value="HTH_CRP"/>
</dbReference>
<organism evidence="5 6">
    <name type="scientific">Duganella vulcania</name>
    <dbReference type="NCBI Taxonomy" id="2692166"/>
    <lineage>
        <taxon>Bacteria</taxon>
        <taxon>Pseudomonadati</taxon>
        <taxon>Pseudomonadota</taxon>
        <taxon>Betaproteobacteria</taxon>
        <taxon>Burkholderiales</taxon>
        <taxon>Oxalobacteraceae</taxon>
        <taxon>Telluria group</taxon>
        <taxon>Duganella</taxon>
    </lineage>
</organism>
<dbReference type="InterPro" id="IPR050397">
    <property type="entry name" value="Env_Response_Regulators"/>
</dbReference>
<evidence type="ECO:0000256" key="1">
    <source>
        <dbReference type="ARBA" id="ARBA00023015"/>
    </source>
</evidence>
<name>A0A845GL24_9BURK</name>
<dbReference type="Proteomes" id="UP000447355">
    <property type="component" value="Unassembled WGS sequence"/>
</dbReference>
<dbReference type="CDD" id="cd00038">
    <property type="entry name" value="CAP_ED"/>
    <property type="match status" value="1"/>
</dbReference>
<keyword evidence="2" id="KW-0238">DNA-binding</keyword>
<evidence type="ECO:0000313" key="5">
    <source>
        <dbReference type="EMBL" id="MYM94132.1"/>
    </source>
</evidence>
<dbReference type="InterPro" id="IPR018335">
    <property type="entry name" value="Tscrpt_reg_HTH_Crp-type_CS"/>
</dbReference>
<dbReference type="GO" id="GO:0003700">
    <property type="term" value="F:DNA-binding transcription factor activity"/>
    <property type="evidence" value="ECO:0007669"/>
    <property type="project" value="InterPro"/>
</dbReference>
<dbReference type="PRINTS" id="PR00034">
    <property type="entry name" value="HTHCRP"/>
</dbReference>
<dbReference type="InterPro" id="IPR000595">
    <property type="entry name" value="cNMP-bd_dom"/>
</dbReference>
<dbReference type="InterPro" id="IPR014710">
    <property type="entry name" value="RmlC-like_jellyroll"/>
</dbReference>
<dbReference type="SMART" id="SM00100">
    <property type="entry name" value="cNMP"/>
    <property type="match status" value="1"/>
</dbReference>
<keyword evidence="1" id="KW-0805">Transcription regulation</keyword>
<keyword evidence="3" id="KW-0804">Transcription</keyword>
<dbReference type="CDD" id="cd00092">
    <property type="entry name" value="HTH_CRP"/>
    <property type="match status" value="1"/>
</dbReference>
<gene>
    <name evidence="5" type="ORF">GTP90_09710</name>
</gene>
<dbReference type="PROSITE" id="PS51063">
    <property type="entry name" value="HTH_CRP_2"/>
    <property type="match status" value="1"/>
</dbReference>
<evidence type="ECO:0000313" key="6">
    <source>
        <dbReference type="Proteomes" id="UP000447355"/>
    </source>
</evidence>
<dbReference type="SUPFAM" id="SSF46785">
    <property type="entry name" value="Winged helix' DNA-binding domain"/>
    <property type="match status" value="1"/>
</dbReference>
<dbReference type="Pfam" id="PF00027">
    <property type="entry name" value="cNMP_binding"/>
    <property type="match status" value="1"/>
</dbReference>